<protein>
    <submittedName>
        <fullName evidence="3">Uncharacterized protein</fullName>
    </submittedName>
</protein>
<evidence type="ECO:0000256" key="1">
    <source>
        <dbReference type="SAM" id="MobiDB-lite"/>
    </source>
</evidence>
<dbReference type="AlphaFoldDB" id="A0A1I4C787"/>
<proteinExistence type="predicted"/>
<feature type="chain" id="PRO_5011578325" evidence="2">
    <location>
        <begin position="29"/>
        <end position="98"/>
    </location>
</feature>
<gene>
    <name evidence="3" type="ORF">SAMN05192584_108260</name>
</gene>
<evidence type="ECO:0000313" key="4">
    <source>
        <dbReference type="Proteomes" id="UP000198928"/>
    </source>
</evidence>
<evidence type="ECO:0000256" key="2">
    <source>
        <dbReference type="SAM" id="SignalP"/>
    </source>
</evidence>
<organism evidence="3 4">
    <name type="scientific">Streptomyces pini</name>
    <dbReference type="NCBI Taxonomy" id="1520580"/>
    <lineage>
        <taxon>Bacteria</taxon>
        <taxon>Bacillati</taxon>
        <taxon>Actinomycetota</taxon>
        <taxon>Actinomycetes</taxon>
        <taxon>Kitasatosporales</taxon>
        <taxon>Streptomycetaceae</taxon>
        <taxon>Streptomyces</taxon>
    </lineage>
</organism>
<reference evidence="4" key="1">
    <citation type="submission" date="2016-10" db="EMBL/GenBank/DDBJ databases">
        <authorList>
            <person name="Varghese N."/>
            <person name="Submissions S."/>
        </authorList>
    </citation>
    <scope>NUCLEOTIDE SEQUENCE [LARGE SCALE GENOMIC DNA]</scope>
    <source>
        <strain evidence="4">PL19</strain>
    </source>
</reference>
<evidence type="ECO:0000313" key="3">
    <source>
        <dbReference type="EMBL" id="SFK76149.1"/>
    </source>
</evidence>
<name>A0A1I4C787_9ACTN</name>
<dbReference type="RefSeq" id="WP_093849977.1">
    <property type="nucleotide sequence ID" value="NZ_FOSG01000008.1"/>
</dbReference>
<sequence>MRNAVKCALVSGLLAAGTLAPLCGAALAAPAPHAPSALVLAAMPERTGEAGGADAPACAPEGFGRAESPGRPGGRSTPEILCAWPDGAKGDGAEVFAI</sequence>
<keyword evidence="4" id="KW-1185">Reference proteome</keyword>
<feature type="region of interest" description="Disordered" evidence="1">
    <location>
        <begin position="50"/>
        <end position="83"/>
    </location>
</feature>
<dbReference type="Proteomes" id="UP000198928">
    <property type="component" value="Unassembled WGS sequence"/>
</dbReference>
<dbReference type="EMBL" id="FOSG01000008">
    <property type="protein sequence ID" value="SFK76149.1"/>
    <property type="molecule type" value="Genomic_DNA"/>
</dbReference>
<accession>A0A1I4C787</accession>
<feature type="signal peptide" evidence="2">
    <location>
        <begin position="1"/>
        <end position="28"/>
    </location>
</feature>
<keyword evidence="2" id="KW-0732">Signal</keyword>